<evidence type="ECO:0000256" key="6">
    <source>
        <dbReference type="PROSITE-ProRule" id="PRU00283"/>
    </source>
</evidence>
<evidence type="ECO:0000256" key="2">
    <source>
        <dbReference type="ARBA" id="ARBA00022490"/>
    </source>
</evidence>
<keyword evidence="6" id="KW-0505">Motor protein</keyword>
<feature type="compositionally biased region" description="Low complexity" evidence="8">
    <location>
        <begin position="25"/>
        <end position="40"/>
    </location>
</feature>
<dbReference type="GO" id="GO:0003777">
    <property type="term" value="F:microtubule motor activity"/>
    <property type="evidence" value="ECO:0007669"/>
    <property type="project" value="InterPro"/>
</dbReference>
<dbReference type="Proteomes" id="UP000051952">
    <property type="component" value="Unassembled WGS sequence"/>
</dbReference>
<feature type="compositionally biased region" description="Polar residues" evidence="8">
    <location>
        <begin position="201"/>
        <end position="212"/>
    </location>
</feature>
<dbReference type="PANTHER" id="PTHR47969">
    <property type="entry name" value="CHROMOSOME-ASSOCIATED KINESIN KIF4A-RELATED"/>
    <property type="match status" value="1"/>
</dbReference>
<feature type="region of interest" description="Disordered" evidence="8">
    <location>
        <begin position="199"/>
        <end position="244"/>
    </location>
</feature>
<gene>
    <name evidence="10" type="ORF">BSAL_65435</name>
</gene>
<feature type="binding site" evidence="6">
    <location>
        <begin position="180"/>
        <end position="187"/>
    </location>
    <ligand>
        <name>ATP</name>
        <dbReference type="ChEBI" id="CHEBI:30616"/>
    </ligand>
</feature>
<dbReference type="SUPFAM" id="SSF52540">
    <property type="entry name" value="P-loop containing nucleoside triphosphate hydrolases"/>
    <property type="match status" value="1"/>
</dbReference>
<dbReference type="GO" id="GO:0005875">
    <property type="term" value="C:microtubule associated complex"/>
    <property type="evidence" value="ECO:0007669"/>
    <property type="project" value="TreeGrafter"/>
</dbReference>
<dbReference type="GO" id="GO:0005737">
    <property type="term" value="C:cytoplasm"/>
    <property type="evidence" value="ECO:0007669"/>
    <property type="project" value="UniProtKB-SubCell"/>
</dbReference>
<evidence type="ECO:0000259" key="9">
    <source>
        <dbReference type="PROSITE" id="PS50067"/>
    </source>
</evidence>
<dbReference type="InterPro" id="IPR001752">
    <property type="entry name" value="Kinesin_motor_dom"/>
</dbReference>
<dbReference type="GO" id="GO:0005524">
    <property type="term" value="F:ATP binding"/>
    <property type="evidence" value="ECO:0007669"/>
    <property type="project" value="UniProtKB-UniRule"/>
</dbReference>
<evidence type="ECO:0000256" key="4">
    <source>
        <dbReference type="ARBA" id="ARBA00022840"/>
    </source>
</evidence>
<feature type="compositionally biased region" description="Polar residues" evidence="8">
    <location>
        <begin position="1"/>
        <end position="10"/>
    </location>
</feature>
<keyword evidence="11" id="KW-1185">Reference proteome</keyword>
<dbReference type="SMART" id="SM00129">
    <property type="entry name" value="KISc"/>
    <property type="match status" value="1"/>
</dbReference>
<feature type="region of interest" description="Disordered" evidence="8">
    <location>
        <begin position="916"/>
        <end position="937"/>
    </location>
</feature>
<dbReference type="PRINTS" id="PR00380">
    <property type="entry name" value="KINESINHEAVY"/>
</dbReference>
<dbReference type="Pfam" id="PF00225">
    <property type="entry name" value="Kinesin"/>
    <property type="match status" value="2"/>
</dbReference>
<dbReference type="PROSITE" id="PS50067">
    <property type="entry name" value="KINESIN_MOTOR_2"/>
    <property type="match status" value="1"/>
</dbReference>
<feature type="coiled-coil region" evidence="7">
    <location>
        <begin position="958"/>
        <end position="1131"/>
    </location>
</feature>
<feature type="compositionally biased region" description="Basic and acidic residues" evidence="8">
    <location>
        <begin position="919"/>
        <end position="937"/>
    </location>
</feature>
<dbReference type="InterPro" id="IPR027417">
    <property type="entry name" value="P-loop_NTPase"/>
</dbReference>
<dbReference type="FunFam" id="3.40.850.10:FF:000135">
    <property type="entry name" value="Putative kinesin"/>
    <property type="match status" value="1"/>
</dbReference>
<comment type="subcellular location">
    <subcellularLocation>
        <location evidence="1">Cytoplasm</location>
    </subcellularLocation>
</comment>
<evidence type="ECO:0000313" key="10">
    <source>
        <dbReference type="EMBL" id="CUF74925.1"/>
    </source>
</evidence>
<dbReference type="GO" id="GO:0008017">
    <property type="term" value="F:microtubule binding"/>
    <property type="evidence" value="ECO:0007669"/>
    <property type="project" value="InterPro"/>
</dbReference>
<proteinExistence type="inferred from homology"/>
<dbReference type="PANTHER" id="PTHR47969:SF15">
    <property type="entry name" value="CHROMOSOME-ASSOCIATED KINESIN KIF4A-RELATED"/>
    <property type="match status" value="1"/>
</dbReference>
<feature type="domain" description="Kinesin motor" evidence="9">
    <location>
        <begin position="59"/>
        <end position="490"/>
    </location>
</feature>
<feature type="coiled-coil region" evidence="7">
    <location>
        <begin position="532"/>
        <end position="566"/>
    </location>
</feature>
<feature type="coiled-coil region" evidence="7">
    <location>
        <begin position="850"/>
        <end position="909"/>
    </location>
</feature>
<dbReference type="GO" id="GO:0007018">
    <property type="term" value="P:microtubule-based movement"/>
    <property type="evidence" value="ECO:0007669"/>
    <property type="project" value="InterPro"/>
</dbReference>
<evidence type="ECO:0000256" key="3">
    <source>
        <dbReference type="ARBA" id="ARBA00022741"/>
    </source>
</evidence>
<feature type="region of interest" description="Disordered" evidence="8">
    <location>
        <begin position="572"/>
        <end position="625"/>
    </location>
</feature>
<comment type="similarity">
    <text evidence="6">Belongs to the TRAFAC class myosin-kinesin ATPase superfamily. Kinesin family.</text>
</comment>
<dbReference type="InterPro" id="IPR019821">
    <property type="entry name" value="Kinesin_motor_CS"/>
</dbReference>
<feature type="compositionally biased region" description="Polar residues" evidence="8">
    <location>
        <begin position="581"/>
        <end position="594"/>
    </location>
</feature>
<evidence type="ECO:0000256" key="5">
    <source>
        <dbReference type="ARBA" id="ARBA00023054"/>
    </source>
</evidence>
<feature type="compositionally biased region" description="Polar residues" evidence="8">
    <location>
        <begin position="220"/>
        <end position="230"/>
    </location>
</feature>
<organism evidence="10 11">
    <name type="scientific">Bodo saltans</name>
    <name type="common">Flagellated protozoan</name>
    <dbReference type="NCBI Taxonomy" id="75058"/>
    <lineage>
        <taxon>Eukaryota</taxon>
        <taxon>Discoba</taxon>
        <taxon>Euglenozoa</taxon>
        <taxon>Kinetoplastea</taxon>
        <taxon>Metakinetoplastina</taxon>
        <taxon>Eubodonida</taxon>
        <taxon>Bodonidae</taxon>
        <taxon>Bodo</taxon>
    </lineage>
</organism>
<feature type="region of interest" description="Disordered" evidence="8">
    <location>
        <begin position="1136"/>
        <end position="1167"/>
    </location>
</feature>
<dbReference type="PROSITE" id="PS00411">
    <property type="entry name" value="KINESIN_MOTOR_1"/>
    <property type="match status" value="1"/>
</dbReference>
<dbReference type="OrthoDB" id="278554at2759"/>
<evidence type="ECO:0000256" key="8">
    <source>
        <dbReference type="SAM" id="MobiDB-lite"/>
    </source>
</evidence>
<keyword evidence="5 7" id="KW-0175">Coiled coil</keyword>
<dbReference type="Gene3D" id="3.40.850.10">
    <property type="entry name" value="Kinesin motor domain"/>
    <property type="match status" value="1"/>
</dbReference>
<dbReference type="AlphaFoldDB" id="A0A0S4IUW5"/>
<keyword evidence="3 6" id="KW-0547">Nucleotide-binding</keyword>
<dbReference type="InterPro" id="IPR036961">
    <property type="entry name" value="Kinesin_motor_dom_sf"/>
</dbReference>
<dbReference type="EMBL" id="CYKH01000397">
    <property type="protein sequence ID" value="CUF74925.1"/>
    <property type="molecule type" value="Genomic_DNA"/>
</dbReference>
<feature type="compositionally biased region" description="Basic and acidic residues" evidence="8">
    <location>
        <begin position="1151"/>
        <end position="1167"/>
    </location>
</feature>
<dbReference type="InterPro" id="IPR027640">
    <property type="entry name" value="Kinesin-like_fam"/>
</dbReference>
<dbReference type="VEuPathDB" id="TriTrypDB:BSAL_65435"/>
<sequence length="1195" mass="132092">MRPVSLSLQNRLRRPSAAEKGLTGSPISHTPSHTSSATSTPVPAIALSSVNAQHDVASGVKVFVRVRPFNEREKAQSAQMMVPIVKVDAAEPSHITLLDPKHDMRPKETYTFDHCFWSVVGSNDNTTAASSDGNFTPRPTSQPPYLTPPCASQADVYDLVGHSVLCNAIEGFNGCIFAYGQTGSGKTFTMMGYEPNAPAATVSTPVSRQPSSAILPGGSLATSRRSSAGPTTPRGMTPSNSECVLGGSTEEWETAKGIIPRIAYEIFETLSIKHNGDSTHSFRVELQYYEIYNEKVYDLFEPCNSNELRVRQDPLRGPFVDQLTTKCVDNQEAIAKLIKKGSYERHTAATKANERSSRSHAILTLTLVQMVLDENDCPQKMVSKMNLVDLAGSERTGLTGAEGQRFTEATKINLSLTTLGRVIDCLADQSTGKANGFTHCPYRESLLTWLLMDSIGGNSKTTMIATISPSMLNQEEIVQTLRYASRARQIVNKVVINEDPQTRRMKELTAEVERLGRIISESQMCPYSVQFVSELEESYRTAQGEITHLRQNNASLRCEVDILRTKKSMKTVVSTEDELNGGSQPMTRDASPTQLRHLHQHQRSESSSPLPSLGGPHPIYADPNAAGVPQRLFERSEAVANPSLQFTGSPMENCLRSRVRELTLAMQDMLKQQRSGVAASALRRHHRGSAAGIGDISIDSVASSTVSFDLDPQHGAQAAGTGSYGPAHEEEDIMSVEYVHMIEKLAQQLEQSEAALQAITKTQMEVFHADMNGIRDTVMIAEREHRERITTVASSVRSDIKTLIFRSNAATEKMIGDKAKEAASKKHAADIQLVEERWETRLAECRESFAAQIAEERALHESALRQAKEASAKEQKKVLCKEEERTRTGADAQKTIEELQAKLDAAALAHQKQLTHARMLHDKDKKKWEEETESKETRAGDMMRIAVADAHAKGRAAVEEVKKKKEAIAAERDCLAKRLALAEEKLSESVASSDAQKQSFAKREKQLQEWQRSLQTVEARELHSVTEQLTVTTRAREASHARHEVEVDSTKAAIEQLRASHQQELTEAHEQHAAEVKALEARAEELTERVTELTASSDATSAALSQSTAELASANLEVEQLREQLRIASNIAHSHGIEADEVRQQRASSQSRHESDSEILRQTHQEHVKAKNMSRLWRLSLRLSCKTQPLNMKLH</sequence>
<dbReference type="GO" id="GO:0051231">
    <property type="term" value="P:spindle elongation"/>
    <property type="evidence" value="ECO:0007669"/>
    <property type="project" value="TreeGrafter"/>
</dbReference>
<keyword evidence="4 6" id="KW-0067">ATP-binding</keyword>
<name>A0A0S4IUW5_BODSA</name>
<feature type="region of interest" description="Disordered" evidence="8">
    <location>
        <begin position="1"/>
        <end position="40"/>
    </location>
</feature>
<accession>A0A0S4IUW5</accession>
<reference evidence="11" key="1">
    <citation type="submission" date="2015-09" db="EMBL/GenBank/DDBJ databases">
        <authorList>
            <consortium name="Pathogen Informatics"/>
        </authorList>
    </citation>
    <scope>NUCLEOTIDE SEQUENCE [LARGE SCALE GENOMIC DNA]</scope>
    <source>
        <strain evidence="11">Lake Konstanz</strain>
    </source>
</reference>
<dbReference type="GO" id="GO:0007052">
    <property type="term" value="P:mitotic spindle organization"/>
    <property type="evidence" value="ECO:0007669"/>
    <property type="project" value="TreeGrafter"/>
</dbReference>
<feature type="compositionally biased region" description="Low complexity" evidence="8">
    <location>
        <begin position="606"/>
        <end position="618"/>
    </location>
</feature>
<evidence type="ECO:0000313" key="11">
    <source>
        <dbReference type="Proteomes" id="UP000051952"/>
    </source>
</evidence>
<evidence type="ECO:0000256" key="7">
    <source>
        <dbReference type="SAM" id="Coils"/>
    </source>
</evidence>
<evidence type="ECO:0000256" key="1">
    <source>
        <dbReference type="ARBA" id="ARBA00004496"/>
    </source>
</evidence>
<protein>
    <submittedName>
        <fullName evidence="10">Kinesin, putative</fullName>
    </submittedName>
</protein>
<keyword evidence="2" id="KW-0963">Cytoplasm</keyword>